<evidence type="ECO:0000256" key="4">
    <source>
        <dbReference type="PROSITE-ProRule" id="PRU00433"/>
    </source>
</evidence>
<dbReference type="InterPro" id="IPR013320">
    <property type="entry name" value="ConA-like_dom_sf"/>
</dbReference>
<dbReference type="GO" id="GO:0046872">
    <property type="term" value="F:metal ion binding"/>
    <property type="evidence" value="ECO:0007669"/>
    <property type="project" value="UniProtKB-KW"/>
</dbReference>
<keyword evidence="3 4" id="KW-0408">Iron</keyword>
<dbReference type="GO" id="GO:0004553">
    <property type="term" value="F:hydrolase activity, hydrolyzing O-glycosyl compounds"/>
    <property type="evidence" value="ECO:0007669"/>
    <property type="project" value="UniProtKB-ARBA"/>
</dbReference>
<organism evidence="7 8">
    <name type="scientific">Poritiphilus flavus</name>
    <dbReference type="NCBI Taxonomy" id="2697053"/>
    <lineage>
        <taxon>Bacteria</taxon>
        <taxon>Pseudomonadati</taxon>
        <taxon>Bacteroidota</taxon>
        <taxon>Flavobacteriia</taxon>
        <taxon>Flavobacteriales</taxon>
        <taxon>Flavobacteriaceae</taxon>
        <taxon>Poritiphilus</taxon>
    </lineage>
</organism>
<keyword evidence="5" id="KW-0175">Coiled coil</keyword>
<dbReference type="InterPro" id="IPR022655">
    <property type="entry name" value="DUF1553"/>
</dbReference>
<comment type="caution">
    <text evidence="7">The sequence shown here is derived from an EMBL/GenBank/DDBJ whole genome shotgun (WGS) entry which is preliminary data.</text>
</comment>
<feature type="domain" description="Cytochrome c" evidence="6">
    <location>
        <begin position="316"/>
        <end position="416"/>
    </location>
</feature>
<dbReference type="InterPro" id="IPR011429">
    <property type="entry name" value="Cyt_c_Planctomycete-type"/>
</dbReference>
<feature type="coiled-coil region" evidence="5">
    <location>
        <begin position="377"/>
        <end position="404"/>
    </location>
</feature>
<dbReference type="Pfam" id="PF13385">
    <property type="entry name" value="Laminin_G_3"/>
    <property type="match status" value="1"/>
</dbReference>
<dbReference type="GO" id="GO:0005975">
    <property type="term" value="P:carbohydrate metabolic process"/>
    <property type="evidence" value="ECO:0007669"/>
    <property type="project" value="UniProtKB-ARBA"/>
</dbReference>
<name>A0A6L9E9P6_9FLAO</name>
<evidence type="ECO:0000313" key="8">
    <source>
        <dbReference type="Proteomes" id="UP000475249"/>
    </source>
</evidence>
<dbReference type="EMBL" id="WXYO01000002">
    <property type="protein sequence ID" value="NAS11373.1"/>
    <property type="molecule type" value="Genomic_DNA"/>
</dbReference>
<dbReference type="GO" id="GO:0020037">
    <property type="term" value="F:heme binding"/>
    <property type="evidence" value="ECO:0007669"/>
    <property type="project" value="InterPro"/>
</dbReference>
<dbReference type="PANTHER" id="PTHR35889">
    <property type="entry name" value="CYCLOINULO-OLIGOSACCHARIDE FRUCTANOTRANSFERASE-RELATED"/>
    <property type="match status" value="1"/>
</dbReference>
<dbReference type="InterPro" id="IPR011444">
    <property type="entry name" value="DUF1549"/>
</dbReference>
<evidence type="ECO:0000256" key="5">
    <source>
        <dbReference type="SAM" id="Coils"/>
    </source>
</evidence>
<dbReference type="InterPro" id="IPR036909">
    <property type="entry name" value="Cyt_c-like_dom_sf"/>
</dbReference>
<protein>
    <submittedName>
        <fullName evidence="7">DUF1553 domain-containing protein</fullName>
    </submittedName>
</protein>
<dbReference type="PANTHER" id="PTHR35889:SF3">
    <property type="entry name" value="F-BOX DOMAIN-CONTAINING PROTEIN"/>
    <property type="match status" value="1"/>
</dbReference>
<dbReference type="Pfam" id="PF07583">
    <property type="entry name" value="PSCyt2"/>
    <property type="match status" value="1"/>
</dbReference>
<dbReference type="Gene3D" id="2.60.120.200">
    <property type="match status" value="1"/>
</dbReference>
<sequence length="1057" mass="120759">MAVILLSSCGVSLPEEVETAYEELPEEIDFNFHVKPILSDRCYACHGPDENSRKAGLRLDLEEYAFARLKSGNRAFVSGNASKSESVTRILSEDPEIVMPPEDSHLNLSDREKAIIIKWIEQGAKWKEHWAFTTPQKPEPPATEPSWSSNNAIDQFVQSRLKEQGFQPSAEAEKERLLRRVYMDLTGLPPTIDELDSFLEDKTPEAYEKVVDKLLTTDAFAERMALDWMDLSRYADSHGLHADGWRLMWPWRDWVINAFKDNMPYDQFVTWQLAGDLMPDASKEQKLATAFNRNHPMTAEGGAIDEEFRLNYVWDRAETVGTSLLGLTMNCARCHDHKFDPISQKDYYKLTAFFNNVKELGMTGDDGNYGPMLALPDPETEKQLESLQKEIQIKEKQLALTKKEKIALDTYIRQLPKGHKQQGLLGHFPFDALTKDPNKKRGYFVDGNKKVTSLEAPIQTEGVKGKALRFTGEYDEVYLREIPNFELTDKFSAVLWANTTKREVGKTQTLLGTSGNKNNFWRGWDFYLDSLNRVNARLINSLPHNYIHVRSKDSIKTNQWYHLGFSYSGTGKAAGLNLFVNGVRPEMEVVYDRLYKSIKTIRVGDHQLNDQPVRVAKSGRAFTGENGIFKGMLDDIYFYSRALQDQEVKVLAEKAGINENPAPDYWVEKDPEVREAEKSLHKLRADWLSLMEPVMEVMVMEELSDGRQAFAYNRGDYEQPTYEVQPGTPETLPEFPEGLPANRLGLAQWIFSDENPLTARVAVNRYWQMIFGKGLVDTPQDFGVQGSLPSHPQMLDWLATEFMENDWDIRYLLKQMVMSHTYRQSSLVSDELREADPNNYYLARSNSYRLPAEMIRDNALAASGLLVQTVGGKSVKPYQPPDLWIEQTNFSHILLRYKESGGDSLYRRGLYTFIRRTAPHPAMIAFDAPPRDVCTIKRENTNTPLQALVLLNDTQFVEASKILAVRMLEEGGDNREDQIVHGFRLATSRFPKKEEIEVLTSLYDSQSEKFEKDPQQAKALLTVGRKQIDPKLKTAKTAALTMVASTILNHDETYMKR</sequence>
<evidence type="ECO:0000256" key="2">
    <source>
        <dbReference type="ARBA" id="ARBA00022723"/>
    </source>
</evidence>
<dbReference type="Pfam" id="PF07587">
    <property type="entry name" value="PSD1"/>
    <property type="match status" value="1"/>
</dbReference>
<evidence type="ECO:0000256" key="1">
    <source>
        <dbReference type="ARBA" id="ARBA00022617"/>
    </source>
</evidence>
<keyword evidence="1 4" id="KW-0349">Heme</keyword>
<dbReference type="GO" id="GO:0009055">
    <property type="term" value="F:electron transfer activity"/>
    <property type="evidence" value="ECO:0007669"/>
    <property type="project" value="InterPro"/>
</dbReference>
<reference evidence="7 8" key="1">
    <citation type="submission" date="2020-01" db="EMBL/GenBank/DDBJ databases">
        <title>Bacteria diversity of Porities sp.</title>
        <authorList>
            <person name="Wang G."/>
        </authorList>
    </citation>
    <scope>NUCLEOTIDE SEQUENCE [LARGE SCALE GENOMIC DNA]</scope>
    <source>
        <strain evidence="7 8">R33</strain>
    </source>
</reference>
<proteinExistence type="predicted"/>
<accession>A0A6L9E9P6</accession>
<dbReference type="SUPFAM" id="SSF46626">
    <property type="entry name" value="Cytochrome c"/>
    <property type="match status" value="1"/>
</dbReference>
<keyword evidence="2 4" id="KW-0479">Metal-binding</keyword>
<evidence type="ECO:0000259" key="6">
    <source>
        <dbReference type="PROSITE" id="PS51007"/>
    </source>
</evidence>
<dbReference type="AlphaFoldDB" id="A0A6L9E9P6"/>
<dbReference type="Pfam" id="PF07635">
    <property type="entry name" value="PSCyt1"/>
    <property type="match status" value="1"/>
</dbReference>
<evidence type="ECO:0000256" key="3">
    <source>
        <dbReference type="ARBA" id="ARBA00023004"/>
    </source>
</evidence>
<evidence type="ECO:0000313" key="7">
    <source>
        <dbReference type="EMBL" id="NAS11373.1"/>
    </source>
</evidence>
<keyword evidence="8" id="KW-1185">Reference proteome</keyword>
<dbReference type="Proteomes" id="UP000475249">
    <property type="component" value="Unassembled WGS sequence"/>
</dbReference>
<dbReference type="InterPro" id="IPR009056">
    <property type="entry name" value="Cyt_c-like_dom"/>
</dbReference>
<gene>
    <name evidence="7" type="ORF">GTQ38_05135</name>
</gene>
<dbReference type="PROSITE" id="PS51007">
    <property type="entry name" value="CYTC"/>
    <property type="match status" value="1"/>
</dbReference>
<dbReference type="SUPFAM" id="SSF49899">
    <property type="entry name" value="Concanavalin A-like lectins/glucanases"/>
    <property type="match status" value="1"/>
</dbReference>